<dbReference type="GO" id="GO:0000160">
    <property type="term" value="P:phosphorelay signal transduction system"/>
    <property type="evidence" value="ECO:0007669"/>
    <property type="project" value="InterPro"/>
</dbReference>
<gene>
    <name evidence="4" type="ORF">EAS56_37365</name>
    <name evidence="3" type="ORF">XH91_01890</name>
</gene>
<dbReference type="EMBL" id="CP030053">
    <property type="protein sequence ID" value="QAU44226.1"/>
    <property type="molecule type" value="Genomic_DNA"/>
</dbReference>
<dbReference type="Proteomes" id="UP000290401">
    <property type="component" value="Unassembled WGS sequence"/>
</dbReference>
<evidence type="ECO:0000313" key="5">
    <source>
        <dbReference type="Proteomes" id="UP000288972"/>
    </source>
</evidence>
<evidence type="ECO:0000256" key="1">
    <source>
        <dbReference type="PROSITE-ProRule" id="PRU00169"/>
    </source>
</evidence>
<dbReference type="InterPro" id="IPR011006">
    <property type="entry name" value="CheY-like_superfamily"/>
</dbReference>
<dbReference type="AlphaFoldDB" id="A0AAE5WWA1"/>
<dbReference type="SMART" id="SM00448">
    <property type="entry name" value="REC"/>
    <property type="match status" value="1"/>
</dbReference>
<reference evidence="4 6" key="2">
    <citation type="submission" date="2018-10" db="EMBL/GenBank/DDBJ databases">
        <title>Bradyrhizobium sp. nov., effective nodules isolated from peanut in China.</title>
        <authorList>
            <person name="Li Y."/>
        </authorList>
    </citation>
    <scope>NUCLEOTIDE SEQUENCE [LARGE SCALE GENOMIC DNA]</scope>
    <source>
        <strain evidence="4 6">CCBAU 53426</strain>
    </source>
</reference>
<sequence length="151" mass="15896">MRWAQVSGEAVLPGDNIQPSITRIMIPASPDGAADIPADVLIVEDDPIIAIDFEDRLLGFGVKSVRTVGSVAQALNAIDARAPDFALLDVELIREKSFAIAERLAALGIPFVFVTGYGAETGIPPAFATRPRLQKPCSSDALEAALQARGG</sequence>
<organism evidence="3 5">
    <name type="scientific">Bradyrhizobium guangzhouense</name>
    <dbReference type="NCBI Taxonomy" id="1325095"/>
    <lineage>
        <taxon>Bacteria</taxon>
        <taxon>Pseudomonadati</taxon>
        <taxon>Pseudomonadota</taxon>
        <taxon>Alphaproteobacteria</taxon>
        <taxon>Hyphomicrobiales</taxon>
        <taxon>Nitrobacteraceae</taxon>
        <taxon>Bradyrhizobium</taxon>
    </lineage>
</organism>
<dbReference type="Gene3D" id="3.40.50.2300">
    <property type="match status" value="1"/>
</dbReference>
<evidence type="ECO:0000313" key="3">
    <source>
        <dbReference type="EMBL" id="QAU44226.1"/>
    </source>
</evidence>
<dbReference type="Proteomes" id="UP000288972">
    <property type="component" value="Chromosome"/>
</dbReference>
<dbReference type="Pfam" id="PF00072">
    <property type="entry name" value="Response_reg"/>
    <property type="match status" value="1"/>
</dbReference>
<dbReference type="EMBL" id="RDQZ01000061">
    <property type="protein sequence ID" value="RXH04233.1"/>
    <property type="molecule type" value="Genomic_DNA"/>
</dbReference>
<name>A0AAE5WWA1_9BRAD</name>
<dbReference type="InterPro" id="IPR001789">
    <property type="entry name" value="Sig_transdc_resp-reg_receiver"/>
</dbReference>
<dbReference type="KEGG" id="bgz:XH91_01890"/>
<evidence type="ECO:0000259" key="2">
    <source>
        <dbReference type="PROSITE" id="PS50110"/>
    </source>
</evidence>
<dbReference type="SUPFAM" id="SSF52172">
    <property type="entry name" value="CheY-like"/>
    <property type="match status" value="1"/>
</dbReference>
<protein>
    <submittedName>
        <fullName evidence="3">Response regulator</fullName>
    </submittedName>
</protein>
<keyword evidence="6" id="KW-1185">Reference proteome</keyword>
<reference evidence="3 5" key="1">
    <citation type="submission" date="2018-06" db="EMBL/GenBank/DDBJ databases">
        <title>Comparative genomics of rhizobia nodulating Arachis hypogaea in China.</title>
        <authorList>
            <person name="Li Y."/>
        </authorList>
    </citation>
    <scope>NUCLEOTIDE SEQUENCE [LARGE SCALE GENOMIC DNA]</scope>
    <source>
        <strain evidence="3 5">CCBAU 51670</strain>
    </source>
</reference>
<dbReference type="PROSITE" id="PS50110">
    <property type="entry name" value="RESPONSE_REGULATORY"/>
    <property type="match status" value="1"/>
</dbReference>
<evidence type="ECO:0000313" key="4">
    <source>
        <dbReference type="EMBL" id="RXH04233.1"/>
    </source>
</evidence>
<proteinExistence type="predicted"/>
<feature type="modified residue" description="4-aspartylphosphate" evidence="1">
    <location>
        <position position="89"/>
    </location>
</feature>
<accession>A0AAE5WWA1</accession>
<evidence type="ECO:0000313" key="6">
    <source>
        <dbReference type="Proteomes" id="UP000290401"/>
    </source>
</evidence>
<keyword evidence="1" id="KW-0597">Phosphoprotein</keyword>
<feature type="domain" description="Response regulatory" evidence="2">
    <location>
        <begin position="39"/>
        <end position="150"/>
    </location>
</feature>